<protein>
    <recommendedName>
        <fullName evidence="4">Lipoprotein</fullName>
    </recommendedName>
</protein>
<dbReference type="PROSITE" id="PS51257">
    <property type="entry name" value="PROKAR_LIPOPROTEIN"/>
    <property type="match status" value="1"/>
</dbReference>
<dbReference type="EMBL" id="CP031376">
    <property type="protein sequence ID" value="AXK51740.1"/>
    <property type="molecule type" value="Genomic_DNA"/>
</dbReference>
<gene>
    <name evidence="2" type="ORF">SALLE_v1c10700</name>
</gene>
<dbReference type="OrthoDB" id="387107at2"/>
<dbReference type="AlphaFoldDB" id="A0A345Z561"/>
<sequence length="595" mass="67565">MKKLLSILASTSLIVSAPLAVISCKDTGKKNEFDYDQVLNEFISEVSTIFQSQVSKAFKKYSMLDEKDLEEETGYTVKLLKENKDDLKRPQSKFYKDTAELVMTIIPVDLINEELRLTVSQNLNYNPVLVDKNTPLKNGIQITKFDLIEKGDNVTLLSTVSADVVYKEKNNEKSVRTISSVQQINIFGKEDIAVTAKAIEEKYSLALNDKLANSMIFESDKGNLDNTARTISQSTEVILDLKQKITDELAGQTSALIVTDKLALEINDKLFVDSSRFETKTVFDENEDTAARQALMSALRRETPTAVDDFLKGIRGNGSAWIQHVIPDDSYSEEMKKAIESDPTISEAINQYNLKSNFIQNRQLQTILKVQNSNFALDMKKDKLTIALLGFKVKGVQFSLDGYNFDFPDNTIVYRQQTTFENTLSLYDEFMKDAFLTQSSFVGLENTSLISNPFEVHQLEWPVSWTKTNTVDMELFLEGSRTDELIRANYRAVANAQPLDLTTVFRSNTTRKCENYMYVNENGYLITYEGVKAKTNESALRTYFFSSGASNWNKVSFTFNKRSSRNTFSVPDLSGNQRKQFFADKQSSWKFKRVG</sequence>
<evidence type="ECO:0000313" key="3">
    <source>
        <dbReference type="Proteomes" id="UP000254792"/>
    </source>
</evidence>
<reference evidence="2 3" key="1">
    <citation type="submission" date="2018-07" db="EMBL/GenBank/DDBJ databases">
        <title>Complete genome sequence of Spiroplasma alleghenense PLHS-1 (ATCC 51752).</title>
        <authorList>
            <person name="Chou L."/>
            <person name="Lee T.-Y."/>
            <person name="Tsai Y.-M."/>
            <person name="Kuo C.-H."/>
        </authorList>
    </citation>
    <scope>NUCLEOTIDE SEQUENCE [LARGE SCALE GENOMIC DNA]</scope>
    <source>
        <strain evidence="2 3">PLHS-1</strain>
    </source>
</reference>
<accession>A0A345Z561</accession>
<dbReference type="InterPro" id="IPR054816">
    <property type="entry name" value="Lipoprotein_mollicutes-type_CS"/>
</dbReference>
<feature type="chain" id="PRO_5016989965" description="Lipoprotein" evidence="1">
    <location>
        <begin position="21"/>
        <end position="595"/>
    </location>
</feature>
<feature type="signal peptide" evidence="1">
    <location>
        <begin position="1"/>
        <end position="20"/>
    </location>
</feature>
<dbReference type="NCBIfam" id="NF038029">
    <property type="entry name" value="LP_plasma"/>
    <property type="match status" value="1"/>
</dbReference>
<evidence type="ECO:0008006" key="4">
    <source>
        <dbReference type="Google" id="ProtNLM"/>
    </source>
</evidence>
<evidence type="ECO:0000313" key="2">
    <source>
        <dbReference type="EMBL" id="AXK51740.1"/>
    </source>
</evidence>
<name>A0A345Z561_9MOLU</name>
<keyword evidence="1" id="KW-0732">Signal</keyword>
<dbReference type="RefSeq" id="WP_115558624.1">
    <property type="nucleotide sequence ID" value="NZ_CP031376.1"/>
</dbReference>
<dbReference type="KEGG" id="salx:SALLE_v1c10700"/>
<keyword evidence="3" id="KW-1185">Reference proteome</keyword>
<proteinExistence type="predicted"/>
<evidence type="ECO:0000256" key="1">
    <source>
        <dbReference type="SAM" id="SignalP"/>
    </source>
</evidence>
<organism evidence="2 3">
    <name type="scientific">Spiroplasma alleghenense</name>
    <dbReference type="NCBI Taxonomy" id="216931"/>
    <lineage>
        <taxon>Bacteria</taxon>
        <taxon>Bacillati</taxon>
        <taxon>Mycoplasmatota</taxon>
        <taxon>Mollicutes</taxon>
        <taxon>Entomoplasmatales</taxon>
        <taxon>Spiroplasmataceae</taxon>
        <taxon>Spiroplasma</taxon>
    </lineage>
</organism>
<dbReference type="Proteomes" id="UP000254792">
    <property type="component" value="Chromosome"/>
</dbReference>